<evidence type="ECO:0000259" key="1">
    <source>
        <dbReference type="Pfam" id="PF00501"/>
    </source>
</evidence>
<keyword evidence="3" id="KW-0436">Ligase</keyword>
<dbReference type="RefSeq" id="WP_163961340.1">
    <property type="nucleotide sequence ID" value="NZ_JAAIVB010000014.1"/>
</dbReference>
<protein>
    <submittedName>
        <fullName evidence="3">Long-chain fatty acid--CoA ligase</fullName>
    </submittedName>
</protein>
<dbReference type="PANTHER" id="PTHR43767">
    <property type="entry name" value="LONG-CHAIN-FATTY-ACID--COA LIGASE"/>
    <property type="match status" value="1"/>
</dbReference>
<dbReference type="InterPro" id="IPR000873">
    <property type="entry name" value="AMP-dep_synth/lig_dom"/>
</dbReference>
<name>A0A6B3SIX9_9BURK</name>
<evidence type="ECO:0000313" key="4">
    <source>
        <dbReference type="Proteomes" id="UP000482155"/>
    </source>
</evidence>
<dbReference type="SUPFAM" id="SSF56801">
    <property type="entry name" value="Acetyl-CoA synthetase-like"/>
    <property type="match status" value="1"/>
</dbReference>
<organism evidence="3 4">
    <name type="scientific">Noviherbaspirillum galbum</name>
    <dbReference type="NCBI Taxonomy" id="2709383"/>
    <lineage>
        <taxon>Bacteria</taxon>
        <taxon>Pseudomonadati</taxon>
        <taxon>Pseudomonadota</taxon>
        <taxon>Betaproteobacteria</taxon>
        <taxon>Burkholderiales</taxon>
        <taxon>Oxalobacteraceae</taxon>
        <taxon>Noviherbaspirillum</taxon>
    </lineage>
</organism>
<dbReference type="AlphaFoldDB" id="A0A6B3SIX9"/>
<dbReference type="PROSITE" id="PS00455">
    <property type="entry name" value="AMP_BINDING"/>
    <property type="match status" value="1"/>
</dbReference>
<evidence type="ECO:0000313" key="3">
    <source>
        <dbReference type="EMBL" id="NEX60777.1"/>
    </source>
</evidence>
<keyword evidence="4" id="KW-1185">Reference proteome</keyword>
<dbReference type="Gene3D" id="3.30.300.30">
    <property type="match status" value="1"/>
</dbReference>
<dbReference type="InterPro" id="IPR025110">
    <property type="entry name" value="AMP-bd_C"/>
</dbReference>
<feature type="domain" description="AMP-binding enzyme C-terminal" evidence="2">
    <location>
        <begin position="420"/>
        <end position="494"/>
    </location>
</feature>
<dbReference type="Pfam" id="PF13193">
    <property type="entry name" value="AMP-binding_C"/>
    <property type="match status" value="1"/>
</dbReference>
<dbReference type="EMBL" id="JAAIVB010000014">
    <property type="protein sequence ID" value="NEX60777.1"/>
    <property type="molecule type" value="Genomic_DNA"/>
</dbReference>
<dbReference type="InterPro" id="IPR042099">
    <property type="entry name" value="ANL_N_sf"/>
</dbReference>
<dbReference type="Proteomes" id="UP000482155">
    <property type="component" value="Unassembled WGS sequence"/>
</dbReference>
<dbReference type="Pfam" id="PF00501">
    <property type="entry name" value="AMP-binding"/>
    <property type="match status" value="1"/>
</dbReference>
<dbReference type="InterPro" id="IPR050237">
    <property type="entry name" value="ATP-dep_AMP-bd_enzyme"/>
</dbReference>
<sequence>MSSIAPQNCQRIDDAFQRWTTIQAQAPALFEGGRIVSYGELDALVDAGVRRLAEAGVRPGDRVLLVGENSIALAACILAASRAGAWSATVNARLSEREILNFIEHSGARRALYFNDGSPSAAAHGNARGAQRVRWDGIGELMLGPLNDAAIPEPAAADPARQVAAMVYTSGTTGAPKAVMLSHANLLYVAANSVRMRQITPDDVVYGVLPFSHVYGLSTVLIGSLLGGASVYLEARYQPAGLAHALAERGISVMHGAPAMYAKLFEWSETGGTPLRFPRLRVAQSGGAPLTQPLKQAFENTFGIRLQNGYGMTEASPSICQTRMDAPRDDCSVGMPIPGIEVTLHGADTSEDGTGELWLRGPNVMQGYYRAPELTADTITPDGWLRTGDLARMDPDGAFFIVGRSKELIIRSGFNVYPIEVEQVLNAYPGVVQSAVVGRAVEGNEEVVAFIEPVSGTAIDLARLRDYLRANLSPYKVPSHLIVLDQLPAAATGKVLKKELQQRAAALSG</sequence>
<feature type="domain" description="AMP-dependent synthetase/ligase" evidence="1">
    <location>
        <begin position="16"/>
        <end position="369"/>
    </location>
</feature>
<proteinExistence type="predicted"/>
<accession>A0A6B3SIX9</accession>
<dbReference type="InterPro" id="IPR020845">
    <property type="entry name" value="AMP-binding_CS"/>
</dbReference>
<comment type="caution">
    <text evidence="3">The sequence shown here is derived from an EMBL/GenBank/DDBJ whole genome shotgun (WGS) entry which is preliminary data.</text>
</comment>
<dbReference type="InterPro" id="IPR045851">
    <property type="entry name" value="AMP-bd_C_sf"/>
</dbReference>
<gene>
    <name evidence="3" type="ORF">G3574_06780</name>
</gene>
<dbReference type="PANTHER" id="PTHR43767:SF12">
    <property type="entry name" value="AMP-DEPENDENT SYNTHETASE AND LIGASE"/>
    <property type="match status" value="1"/>
</dbReference>
<dbReference type="GO" id="GO:0016877">
    <property type="term" value="F:ligase activity, forming carbon-sulfur bonds"/>
    <property type="evidence" value="ECO:0007669"/>
    <property type="project" value="UniProtKB-ARBA"/>
</dbReference>
<evidence type="ECO:0000259" key="2">
    <source>
        <dbReference type="Pfam" id="PF13193"/>
    </source>
</evidence>
<reference evidence="3 4" key="1">
    <citation type="submission" date="2020-02" db="EMBL/GenBank/DDBJ databases">
        <authorList>
            <person name="Kim M.K."/>
        </authorList>
    </citation>
    <scope>NUCLEOTIDE SEQUENCE [LARGE SCALE GENOMIC DNA]</scope>
    <source>
        <strain evidence="3 4">17J57-3</strain>
    </source>
</reference>
<dbReference type="Gene3D" id="3.40.50.12780">
    <property type="entry name" value="N-terminal domain of ligase-like"/>
    <property type="match status" value="1"/>
</dbReference>